<keyword evidence="2" id="KW-1185">Reference proteome</keyword>
<comment type="caution">
    <text evidence="1">The sequence shown here is derived from an EMBL/GenBank/DDBJ whole genome shotgun (WGS) entry which is preliminary data.</text>
</comment>
<reference evidence="1 2" key="1">
    <citation type="submission" date="2016-10" db="EMBL/GenBank/DDBJ databases">
        <title>The genome sequence of Colletotrichum fioriniae PJ7.</title>
        <authorList>
            <person name="Baroncelli R."/>
        </authorList>
    </citation>
    <scope>NUCLEOTIDE SEQUENCE [LARGE SCALE GENOMIC DNA]</scope>
    <source>
        <strain evidence="1">Col 31</strain>
    </source>
</reference>
<organism evidence="1 2">
    <name type="scientific">Colletotrichum melonis</name>
    <dbReference type="NCBI Taxonomy" id="1209925"/>
    <lineage>
        <taxon>Eukaryota</taxon>
        <taxon>Fungi</taxon>
        <taxon>Dikarya</taxon>
        <taxon>Ascomycota</taxon>
        <taxon>Pezizomycotina</taxon>
        <taxon>Sordariomycetes</taxon>
        <taxon>Hypocreomycetidae</taxon>
        <taxon>Glomerellales</taxon>
        <taxon>Glomerellaceae</taxon>
        <taxon>Colletotrichum</taxon>
        <taxon>Colletotrichum acutatum species complex</taxon>
    </lineage>
</organism>
<proteinExistence type="predicted"/>
<protein>
    <submittedName>
        <fullName evidence="1">Uncharacterized protein</fullName>
    </submittedName>
</protein>
<evidence type="ECO:0000313" key="1">
    <source>
        <dbReference type="EMBL" id="KAK1461317.1"/>
    </source>
</evidence>
<evidence type="ECO:0000313" key="2">
    <source>
        <dbReference type="Proteomes" id="UP001239795"/>
    </source>
</evidence>
<accession>A0AAI9UPQ1</accession>
<name>A0AAI9UPQ1_9PEZI</name>
<dbReference type="EMBL" id="MLGG01000011">
    <property type="protein sequence ID" value="KAK1461317.1"/>
    <property type="molecule type" value="Genomic_DNA"/>
</dbReference>
<gene>
    <name evidence="1" type="ORF">CMEL01_14953</name>
</gene>
<dbReference type="Proteomes" id="UP001239795">
    <property type="component" value="Unassembled WGS sequence"/>
</dbReference>
<dbReference type="AlphaFoldDB" id="A0AAI9UPQ1"/>
<sequence>MPRSPFPIKSSPMSELCRLCFCDGSLSWDFFAIGARKSGLRHHNRKSRGSAAHKLKELHHPYALCNAGADPSGQDSFIPGLREPGWLEPCRSFDAICGSCSQQEQEEQDL</sequence>